<dbReference type="EMBL" id="JBHSBN010000012">
    <property type="protein sequence ID" value="MFC4107883.1"/>
    <property type="molecule type" value="Genomic_DNA"/>
</dbReference>
<evidence type="ECO:0000256" key="5">
    <source>
        <dbReference type="ARBA" id="ARBA00023136"/>
    </source>
</evidence>
<evidence type="ECO:0000256" key="1">
    <source>
        <dbReference type="ARBA" id="ARBA00004651"/>
    </source>
</evidence>
<evidence type="ECO:0000313" key="9">
    <source>
        <dbReference type="Proteomes" id="UP001595868"/>
    </source>
</evidence>
<evidence type="ECO:0000256" key="4">
    <source>
        <dbReference type="ARBA" id="ARBA00022989"/>
    </source>
</evidence>
<dbReference type="Pfam" id="PF09678">
    <property type="entry name" value="Caa3_CtaG"/>
    <property type="match status" value="1"/>
</dbReference>
<feature type="transmembrane region" description="Helical" evidence="7">
    <location>
        <begin position="12"/>
        <end position="32"/>
    </location>
</feature>
<feature type="transmembrane region" description="Helical" evidence="7">
    <location>
        <begin position="135"/>
        <end position="153"/>
    </location>
</feature>
<feature type="transmembrane region" description="Helical" evidence="7">
    <location>
        <begin position="197"/>
        <end position="218"/>
    </location>
</feature>
<comment type="caution">
    <text evidence="8">The sequence shown here is derived from an EMBL/GenBank/DDBJ whole genome shotgun (WGS) entry which is preliminary data.</text>
</comment>
<organism evidence="8 9">
    <name type="scientific">Micromonospora zhanjiangensis</name>
    <dbReference type="NCBI Taxonomy" id="1522057"/>
    <lineage>
        <taxon>Bacteria</taxon>
        <taxon>Bacillati</taxon>
        <taxon>Actinomycetota</taxon>
        <taxon>Actinomycetes</taxon>
        <taxon>Micromonosporales</taxon>
        <taxon>Micromonosporaceae</taxon>
        <taxon>Micromonospora</taxon>
    </lineage>
</organism>
<evidence type="ECO:0000256" key="3">
    <source>
        <dbReference type="ARBA" id="ARBA00022692"/>
    </source>
</evidence>
<feature type="region of interest" description="Disordered" evidence="6">
    <location>
        <begin position="266"/>
        <end position="292"/>
    </location>
</feature>
<gene>
    <name evidence="8" type="ORF">ACFOX0_18365</name>
</gene>
<feature type="transmembrane region" description="Helical" evidence="7">
    <location>
        <begin position="44"/>
        <end position="67"/>
    </location>
</feature>
<dbReference type="InterPro" id="IPR019108">
    <property type="entry name" value="Caa3_assmbl_CtaG-rel"/>
</dbReference>
<evidence type="ECO:0000256" key="6">
    <source>
        <dbReference type="SAM" id="MobiDB-lite"/>
    </source>
</evidence>
<feature type="transmembrane region" description="Helical" evidence="7">
    <location>
        <begin position="238"/>
        <end position="257"/>
    </location>
</feature>
<keyword evidence="5 7" id="KW-0472">Membrane</keyword>
<dbReference type="RefSeq" id="WP_377547420.1">
    <property type="nucleotide sequence ID" value="NZ_JBHSBN010000012.1"/>
</dbReference>
<feature type="transmembrane region" description="Helical" evidence="7">
    <location>
        <begin position="165"/>
        <end position="185"/>
    </location>
</feature>
<dbReference type="Proteomes" id="UP001595868">
    <property type="component" value="Unassembled WGS sequence"/>
</dbReference>
<reference evidence="9" key="1">
    <citation type="journal article" date="2019" name="Int. J. Syst. Evol. Microbiol.">
        <title>The Global Catalogue of Microorganisms (GCM) 10K type strain sequencing project: providing services to taxonomists for standard genome sequencing and annotation.</title>
        <authorList>
            <consortium name="The Broad Institute Genomics Platform"/>
            <consortium name="The Broad Institute Genome Sequencing Center for Infectious Disease"/>
            <person name="Wu L."/>
            <person name="Ma J."/>
        </authorList>
    </citation>
    <scope>NUCLEOTIDE SEQUENCE [LARGE SCALE GENOMIC DNA]</scope>
    <source>
        <strain evidence="9">2902at01</strain>
    </source>
</reference>
<evidence type="ECO:0000256" key="2">
    <source>
        <dbReference type="ARBA" id="ARBA00022475"/>
    </source>
</evidence>
<feature type="transmembrane region" description="Helical" evidence="7">
    <location>
        <begin position="87"/>
        <end position="114"/>
    </location>
</feature>
<keyword evidence="4 7" id="KW-1133">Transmembrane helix</keyword>
<proteinExistence type="predicted"/>
<sequence>MTVLAHGADTRAESLTTMALLVGVGLLAGAYGRGVHELWRRRGAGVVIPGWRVVAFGLGLLVPLIAVTGPVHELAEASLTGHMSQHMLLLVVAGPLLGAGAPGLPLALAAPAALRRCWARARVGPTGRLLRRAGVLAVCCGLAQAVSLWLWHLPGPYTRAERDPWIHAVEHACFLATAAAFWAAILGSRRHRLPAPLAVLMLFASMLPASALGAVFTLAPQPIYPDATDLVDQQRAGLLMWVPMDVLILGAALALFLRWFAPSGPSTPADPPATCRLESQSPEPAVLPEGAQ</sequence>
<evidence type="ECO:0000313" key="8">
    <source>
        <dbReference type="EMBL" id="MFC4107883.1"/>
    </source>
</evidence>
<accession>A0ABV8KPA3</accession>
<keyword evidence="2" id="KW-1003">Cell membrane</keyword>
<keyword evidence="3 7" id="KW-0812">Transmembrane</keyword>
<comment type="subcellular location">
    <subcellularLocation>
        <location evidence="1">Cell membrane</location>
        <topology evidence="1">Multi-pass membrane protein</topology>
    </subcellularLocation>
</comment>
<name>A0ABV8KPA3_9ACTN</name>
<evidence type="ECO:0000256" key="7">
    <source>
        <dbReference type="SAM" id="Phobius"/>
    </source>
</evidence>
<keyword evidence="9" id="KW-1185">Reference proteome</keyword>
<protein>
    <submittedName>
        <fullName evidence="8">Cytochrome c oxidase assembly protein</fullName>
    </submittedName>
</protein>